<dbReference type="SMART" id="SM01234">
    <property type="entry name" value="Haemolytic"/>
    <property type="match status" value="1"/>
</dbReference>
<comment type="function">
    <text evidence="1">Could be involved in insertion of integral membrane proteins into the membrane.</text>
</comment>
<dbReference type="HAMAP" id="MF_00386">
    <property type="entry name" value="UPF0161_YidD"/>
    <property type="match status" value="1"/>
</dbReference>
<dbReference type="EMBL" id="CP003804">
    <property type="protein sequence ID" value="AGF48030.1"/>
    <property type="molecule type" value="Genomic_DNA"/>
</dbReference>
<proteinExistence type="inferred from homology"/>
<dbReference type="PANTHER" id="PTHR33383">
    <property type="entry name" value="MEMBRANE PROTEIN INSERTION EFFICIENCY FACTOR-RELATED"/>
    <property type="match status" value="1"/>
</dbReference>
<dbReference type="Proteomes" id="UP000011686">
    <property type="component" value="Chromosome"/>
</dbReference>
<evidence type="ECO:0000256" key="1">
    <source>
        <dbReference type="HAMAP-Rule" id="MF_00386"/>
    </source>
</evidence>
<comment type="similarity">
    <text evidence="1">Belongs to the UPF0161 family.</text>
</comment>
<dbReference type="HOGENOM" id="CLU_144811_5_2_4"/>
<name>M1M7J7_9PROT</name>
<keyword evidence="1" id="KW-0472">Membrane</keyword>
<organism evidence="2 3">
    <name type="scientific">Candidatus Kinetoplastidibacterium crithidiae TCC036E</name>
    <dbReference type="NCBI Taxonomy" id="1208918"/>
    <lineage>
        <taxon>Bacteria</taxon>
        <taxon>Pseudomonadati</taxon>
        <taxon>Pseudomonadota</taxon>
        <taxon>Betaproteobacteria</taxon>
        <taxon>Candidatus Kinetoplastidibacterium</taxon>
    </lineage>
</organism>
<keyword evidence="3" id="KW-1185">Reference proteome</keyword>
<dbReference type="Pfam" id="PF01809">
    <property type="entry name" value="YidD"/>
    <property type="match status" value="1"/>
</dbReference>
<dbReference type="KEGG" id="kct:CDEE_0206"/>
<sequence length="82" mass="9846">MHKKIVITLIEAYRYILSPWIGTQCRFNPSCSKYAIESIKRYNIFYAFWLIFYRILRCNPWCEGGCDPVPHKLNKKNDVNKK</sequence>
<evidence type="ECO:0000313" key="2">
    <source>
        <dbReference type="EMBL" id="AGF48030.1"/>
    </source>
</evidence>
<accession>M1M7J7</accession>
<evidence type="ECO:0000313" key="3">
    <source>
        <dbReference type="Proteomes" id="UP000011686"/>
    </source>
</evidence>
<comment type="subcellular location">
    <subcellularLocation>
        <location evidence="1">Cell membrane</location>
        <topology evidence="1">Peripheral membrane protein</topology>
        <orientation evidence="1">Cytoplasmic side</orientation>
    </subcellularLocation>
</comment>
<dbReference type="PANTHER" id="PTHR33383:SF1">
    <property type="entry name" value="MEMBRANE PROTEIN INSERTION EFFICIENCY FACTOR-RELATED"/>
    <property type="match status" value="1"/>
</dbReference>
<dbReference type="GO" id="GO:0005886">
    <property type="term" value="C:plasma membrane"/>
    <property type="evidence" value="ECO:0007669"/>
    <property type="project" value="UniProtKB-SubCell"/>
</dbReference>
<keyword evidence="1" id="KW-1003">Cell membrane</keyword>
<protein>
    <recommendedName>
        <fullName evidence="1">Putative membrane protein insertion efficiency factor</fullName>
    </recommendedName>
</protein>
<dbReference type="InterPro" id="IPR002696">
    <property type="entry name" value="Membr_insert_effic_factor_YidD"/>
</dbReference>
<gene>
    <name evidence="2" type="ORF">CDEE_0206</name>
</gene>
<reference evidence="2 3" key="1">
    <citation type="journal article" date="2013" name="Genome Biol. Evol.">
        <title>Genome evolution and phylogenomic analysis of candidatus kinetoplastibacterium, the betaproteobacterial endosymbionts of strigomonas and angomonas.</title>
        <authorList>
            <person name="Alves J.M."/>
            <person name="Serrano M.G."/>
            <person name="Maia da Silva F."/>
            <person name="Voegtly L.J."/>
            <person name="Matveyev A.V."/>
            <person name="Teixeira M.M."/>
            <person name="Camargo E.P."/>
            <person name="Buck G.A."/>
        </authorList>
    </citation>
    <scope>NUCLEOTIDE SEQUENCE [LARGE SCALE GENOMIC DNA]</scope>
    <source>
        <strain evidence="2 3">TCC036E</strain>
    </source>
</reference>
<dbReference type="NCBIfam" id="TIGR00278">
    <property type="entry name" value="membrane protein insertion efficiency factor YidD"/>
    <property type="match status" value="1"/>
</dbReference>
<dbReference type="RefSeq" id="WP_015389210.1">
    <property type="nucleotide sequence ID" value="NC_020283.1"/>
</dbReference>
<dbReference type="eggNOG" id="COG0759">
    <property type="taxonomic scope" value="Bacteria"/>
</dbReference>
<dbReference type="STRING" id="1208918.CDEE_0206"/>
<dbReference type="AlphaFoldDB" id="M1M7J7"/>